<proteinExistence type="predicted"/>
<name>A0A0P1AIX2_PLAHL</name>
<reference evidence="2" key="1">
    <citation type="submission" date="2014-09" db="EMBL/GenBank/DDBJ databases">
        <authorList>
            <person name="Sharma Rahul"/>
            <person name="Thines Marco"/>
        </authorList>
    </citation>
    <scope>NUCLEOTIDE SEQUENCE [LARGE SCALE GENOMIC DNA]</scope>
</reference>
<evidence type="ECO:0000313" key="1">
    <source>
        <dbReference type="EMBL" id="CEG41109.1"/>
    </source>
</evidence>
<dbReference type="AlphaFoldDB" id="A0A0P1AIX2"/>
<dbReference type="EMBL" id="CCYD01001734">
    <property type="protein sequence ID" value="CEG45863.1"/>
    <property type="molecule type" value="Genomic_DNA"/>
</dbReference>
<dbReference type="RefSeq" id="XP_024582232.1">
    <property type="nucleotide sequence ID" value="XM_024716654.1"/>
</dbReference>
<keyword evidence="2" id="KW-1185">Reference proteome</keyword>
<organism evidence="1 2">
    <name type="scientific">Plasmopara halstedii</name>
    <name type="common">Downy mildew of sunflower</name>
    <dbReference type="NCBI Taxonomy" id="4781"/>
    <lineage>
        <taxon>Eukaryota</taxon>
        <taxon>Sar</taxon>
        <taxon>Stramenopiles</taxon>
        <taxon>Oomycota</taxon>
        <taxon>Peronosporomycetes</taxon>
        <taxon>Peronosporales</taxon>
        <taxon>Peronosporaceae</taxon>
        <taxon>Plasmopara</taxon>
    </lineage>
</organism>
<sequence>MNRRSREDKEAKQKPLLIFSIDTLSAQSVIHDPTYRSDYRKIQYHSPVDEYVRFR</sequence>
<accession>A0A0P1AIX2</accession>
<dbReference type="RefSeq" id="XP_024577478.1">
    <property type="nucleotide sequence ID" value="XM_024726842.1"/>
</dbReference>
<evidence type="ECO:0000313" key="2">
    <source>
        <dbReference type="Proteomes" id="UP000054928"/>
    </source>
</evidence>
<dbReference type="GeneID" id="36406329"/>
<dbReference type="GeneID" id="36397191"/>
<dbReference type="Proteomes" id="UP000054928">
    <property type="component" value="Unassembled WGS sequence"/>
</dbReference>
<reference evidence="1" key="2">
    <citation type="submission" date="2014-09" db="EMBL/GenBank/DDBJ databases">
        <authorList>
            <person name="Magalhaes I.L.F."/>
            <person name="Oliveira U."/>
            <person name="Santos F.R."/>
            <person name="Vidigal T.H.D.A."/>
            <person name="Brescovit A.D."/>
            <person name="Santos A.J."/>
        </authorList>
    </citation>
    <scope>NUCLEOTIDE SEQUENCE [LARGE SCALE GENOMIC DNA]</scope>
</reference>
<dbReference type="EMBL" id="CCYD01000524">
    <property type="protein sequence ID" value="CEG41109.1"/>
    <property type="molecule type" value="Genomic_DNA"/>
</dbReference>
<protein>
    <submittedName>
        <fullName evidence="1">Uncharacterized protein</fullName>
    </submittedName>
</protein>